<keyword evidence="7 10" id="KW-0560">Oxidoreductase</keyword>
<feature type="binding site" evidence="10">
    <location>
        <position position="58"/>
    </location>
    <ligand>
        <name>[4Fe-4S] cluster</name>
        <dbReference type="ChEBI" id="CHEBI:49883"/>
    </ligand>
</feature>
<feature type="binding site" evidence="10">
    <location>
        <position position="374"/>
    </location>
    <ligand>
        <name>Mo-bis(molybdopterin guanine dinucleotide)</name>
        <dbReference type="ChEBI" id="CHEBI:60539"/>
    </ligand>
</feature>
<dbReference type="SUPFAM" id="SSF50692">
    <property type="entry name" value="ADC-like"/>
    <property type="match status" value="1"/>
</dbReference>
<dbReference type="Gene3D" id="3.40.50.740">
    <property type="match status" value="1"/>
</dbReference>
<comment type="subunit">
    <text evidence="10">Component of the nitrate reductase NapAB complex composed of NapA and NapB.</text>
</comment>
<dbReference type="GO" id="GO:0009325">
    <property type="term" value="C:nitrate reductase complex"/>
    <property type="evidence" value="ECO:0007669"/>
    <property type="project" value="TreeGrafter"/>
</dbReference>
<dbReference type="InterPro" id="IPR010051">
    <property type="entry name" value="Periplasm_NO3_reductase_lsu"/>
</dbReference>
<comment type="subcellular location">
    <subcellularLocation>
        <location evidence="10">Secreted</location>
    </subcellularLocation>
    <text evidence="10">Membrane-associated.</text>
</comment>
<keyword evidence="6 10" id="KW-0249">Electron transport</keyword>
<dbReference type="GO" id="GO:0051539">
    <property type="term" value="F:4 iron, 4 sulfur cluster binding"/>
    <property type="evidence" value="ECO:0007669"/>
    <property type="project" value="UniProtKB-KW"/>
</dbReference>
<protein>
    <recommendedName>
        <fullName evidence="10">Nitrate reductase</fullName>
        <ecNumber evidence="10">1.9.6.1</ecNumber>
    </recommendedName>
</protein>
<dbReference type="InterPro" id="IPR006963">
    <property type="entry name" value="Mopterin_OxRdtase_4Fe-4S_dom"/>
</dbReference>
<dbReference type="InterPro" id="IPR006311">
    <property type="entry name" value="TAT_signal"/>
</dbReference>
<dbReference type="PROSITE" id="PS51669">
    <property type="entry name" value="4FE4S_MOW_BIS_MGD"/>
    <property type="match status" value="1"/>
</dbReference>
<evidence type="ECO:0000256" key="2">
    <source>
        <dbReference type="ARBA" id="ARBA00022485"/>
    </source>
</evidence>
<comment type="function">
    <text evidence="10">Catalytic subunit of the nitrate reductase complex NapAB. Receives electrons from NapB and catalyzes the reduction of nitrate to nitrite.</text>
</comment>
<keyword evidence="4 10" id="KW-0479">Metal-binding</keyword>
<dbReference type="GO" id="GO:0005576">
    <property type="term" value="C:extracellular region"/>
    <property type="evidence" value="ECO:0007669"/>
    <property type="project" value="UniProtKB-SubCell"/>
</dbReference>
<evidence type="ECO:0000256" key="1">
    <source>
        <dbReference type="ARBA" id="ARBA00022448"/>
    </source>
</evidence>
<dbReference type="InterPro" id="IPR009010">
    <property type="entry name" value="Asp_de-COase-like_dom_sf"/>
</dbReference>
<evidence type="ECO:0000256" key="6">
    <source>
        <dbReference type="ARBA" id="ARBA00022982"/>
    </source>
</evidence>
<dbReference type="InterPro" id="IPR006656">
    <property type="entry name" value="Mopterin_OxRdtase"/>
</dbReference>
<keyword evidence="14" id="KW-1185">Reference proteome</keyword>
<dbReference type="Pfam" id="PF04879">
    <property type="entry name" value="Molybdop_Fe4S4"/>
    <property type="match status" value="1"/>
</dbReference>
<dbReference type="EMBL" id="QICD01000003">
    <property type="protein sequence ID" value="RNL48167.1"/>
    <property type="molecule type" value="Genomic_DNA"/>
</dbReference>
<name>A0A3N0BIX5_9ACTN</name>
<keyword evidence="1 10" id="KW-0813">Transport</keyword>
<evidence type="ECO:0000256" key="11">
    <source>
        <dbReference type="SAM" id="SignalP"/>
    </source>
</evidence>
<dbReference type="Pfam" id="PF01568">
    <property type="entry name" value="Molydop_binding"/>
    <property type="match status" value="1"/>
</dbReference>
<dbReference type="Pfam" id="PF00384">
    <property type="entry name" value="Molybdopterin"/>
    <property type="match status" value="1"/>
</dbReference>
<feature type="binding site" evidence="10">
    <location>
        <position position="183"/>
    </location>
    <ligand>
        <name>Mo-bis(molybdopterin guanine dinucleotide)</name>
        <dbReference type="ChEBI" id="CHEBI:60539"/>
    </ligand>
</feature>
<evidence type="ECO:0000313" key="13">
    <source>
        <dbReference type="EMBL" id="RNL48167.1"/>
    </source>
</evidence>
<comment type="caution">
    <text evidence="10">Lacks conserved residue(s) required for the propagation of feature annotation.</text>
</comment>
<feature type="binding site" evidence="10">
    <location>
        <position position="86"/>
    </location>
    <ligand>
        <name>[4Fe-4S] cluster</name>
        <dbReference type="ChEBI" id="CHEBI:49883"/>
    </ligand>
</feature>
<evidence type="ECO:0000259" key="12">
    <source>
        <dbReference type="PROSITE" id="PS51669"/>
    </source>
</evidence>
<keyword evidence="3 10" id="KW-0500">Molybdenum</keyword>
<feature type="binding site" evidence="10">
    <location>
        <position position="825"/>
    </location>
    <ligand>
        <name>Mo-bis(molybdopterin guanine dinucleotide)</name>
        <dbReference type="ChEBI" id="CHEBI:60539"/>
    </ligand>
</feature>
<dbReference type="GO" id="GO:0006777">
    <property type="term" value="P:Mo-molybdopterin cofactor biosynthetic process"/>
    <property type="evidence" value="ECO:0007669"/>
    <property type="project" value="UniProtKB-UniRule"/>
</dbReference>
<accession>A0A3N0BIX5</accession>
<gene>
    <name evidence="10" type="primary">napA</name>
    <name evidence="13" type="ORF">DMP08_03170</name>
</gene>
<evidence type="ECO:0000313" key="14">
    <source>
        <dbReference type="Proteomes" id="UP000278632"/>
    </source>
</evidence>
<keyword evidence="8 10" id="KW-0408">Iron</keyword>
<feature type="binding site" evidence="10">
    <location>
        <position position="564"/>
    </location>
    <ligand>
        <name>Mo-bis(molybdopterin guanine dinucleotide)</name>
        <dbReference type="ChEBI" id="CHEBI:60539"/>
    </ligand>
</feature>
<feature type="binding site" evidence="10">
    <location>
        <position position="486"/>
    </location>
    <ligand>
        <name>Mo-bis(molybdopterin guanine dinucleotide)</name>
        <dbReference type="ChEBI" id="CHEBI:60539"/>
    </ligand>
</feature>
<dbReference type="FunFam" id="2.40.40.20:FF:000005">
    <property type="entry name" value="Periplasmic nitrate reductase"/>
    <property type="match status" value="1"/>
</dbReference>
<feature type="chain" id="PRO_5038720371" description="Nitrate reductase" evidence="11">
    <location>
        <begin position="23"/>
        <end position="851"/>
    </location>
</feature>
<dbReference type="PANTHER" id="PTHR43105">
    <property type="entry name" value="RESPIRATORY NITRATE REDUCTASE"/>
    <property type="match status" value="1"/>
</dbReference>
<feature type="binding site" evidence="10">
    <location>
        <position position="179"/>
    </location>
    <ligand>
        <name>Mo-bis(molybdopterin guanine dinucleotide)</name>
        <dbReference type="ChEBI" id="CHEBI:60539"/>
    </ligand>
</feature>
<dbReference type="GO" id="GO:0042128">
    <property type="term" value="P:nitrate assimilation"/>
    <property type="evidence" value="ECO:0007669"/>
    <property type="project" value="UniProtKB-UniRule"/>
</dbReference>
<keyword evidence="10" id="KW-0534">Nitrate assimilation</keyword>
<evidence type="ECO:0000256" key="4">
    <source>
        <dbReference type="ARBA" id="ARBA00022723"/>
    </source>
</evidence>
<dbReference type="PROSITE" id="PS51257">
    <property type="entry name" value="PROKAR_LIPOPROTEIN"/>
    <property type="match status" value="1"/>
</dbReference>
<keyword evidence="2 10" id="KW-0004">4Fe-4S</keyword>
<dbReference type="GO" id="GO:0050140">
    <property type="term" value="F:nitrate reductase (cytochrome) activity"/>
    <property type="evidence" value="ECO:0007669"/>
    <property type="project" value="UniProtKB-EC"/>
</dbReference>
<dbReference type="OrthoDB" id="7376058at2"/>
<evidence type="ECO:0000256" key="10">
    <source>
        <dbReference type="HAMAP-Rule" id="MF_01630"/>
    </source>
</evidence>
<dbReference type="PANTHER" id="PTHR43105:SF11">
    <property type="entry name" value="PERIPLASMIC NITRATE REDUCTASE"/>
    <property type="match status" value="1"/>
</dbReference>
<dbReference type="Gene3D" id="3.40.228.10">
    <property type="entry name" value="Dimethylsulfoxide Reductase, domain 2"/>
    <property type="match status" value="1"/>
</dbReference>
<comment type="catalytic activity">
    <reaction evidence="10">
        <text>2 Fe(II)-[cytochrome] + nitrate + 2 H(+) = 2 Fe(III)-[cytochrome] + nitrite + H2O</text>
        <dbReference type="Rhea" id="RHEA:12909"/>
        <dbReference type="Rhea" id="RHEA-COMP:11777"/>
        <dbReference type="Rhea" id="RHEA-COMP:11778"/>
        <dbReference type="ChEBI" id="CHEBI:15377"/>
        <dbReference type="ChEBI" id="CHEBI:15378"/>
        <dbReference type="ChEBI" id="CHEBI:16301"/>
        <dbReference type="ChEBI" id="CHEBI:17632"/>
        <dbReference type="ChEBI" id="CHEBI:29033"/>
        <dbReference type="ChEBI" id="CHEBI:29034"/>
        <dbReference type="EC" id="1.9.6.1"/>
    </reaction>
</comment>
<evidence type="ECO:0000256" key="3">
    <source>
        <dbReference type="ARBA" id="ARBA00022505"/>
    </source>
</evidence>
<dbReference type="InterPro" id="IPR006657">
    <property type="entry name" value="MoPterin_dinucl-bd_dom"/>
</dbReference>
<dbReference type="AlphaFoldDB" id="A0A3N0BIX5"/>
<dbReference type="GO" id="GO:0030151">
    <property type="term" value="F:molybdenum ion binding"/>
    <property type="evidence" value="ECO:0007669"/>
    <property type="project" value="InterPro"/>
</dbReference>
<organism evidence="13 14">
    <name type="scientific">Paraeggerthella hongkongensis</name>
    <dbReference type="NCBI Taxonomy" id="230658"/>
    <lineage>
        <taxon>Bacteria</taxon>
        <taxon>Bacillati</taxon>
        <taxon>Actinomycetota</taxon>
        <taxon>Coriobacteriia</taxon>
        <taxon>Eggerthellales</taxon>
        <taxon>Eggerthellaceae</taxon>
        <taxon>Paraeggerthella</taxon>
    </lineage>
</organism>
<comment type="similarity">
    <text evidence="10">Belongs to the prokaryotic molybdopterin-containing oxidoreductase family. NasA/NapA/NarB subfamily.</text>
</comment>
<dbReference type="NCBIfam" id="NF010055">
    <property type="entry name" value="PRK13532.1"/>
    <property type="match status" value="1"/>
</dbReference>
<dbReference type="GO" id="GO:0043546">
    <property type="term" value="F:molybdopterin cofactor binding"/>
    <property type="evidence" value="ECO:0007669"/>
    <property type="project" value="InterPro"/>
</dbReference>
<feature type="binding site" evidence="10">
    <location>
        <position position="154"/>
    </location>
    <ligand>
        <name>Mo-bis(molybdopterin guanine dinucleotide)</name>
        <dbReference type="ChEBI" id="CHEBI:60539"/>
    </ligand>
</feature>
<dbReference type="HAMAP" id="MF_01630">
    <property type="entry name" value="Nitrate_reduct_NapA"/>
    <property type="match status" value="1"/>
</dbReference>
<dbReference type="SUPFAM" id="SSF53706">
    <property type="entry name" value="Formate dehydrogenase/DMSO reductase, domains 1-3"/>
    <property type="match status" value="1"/>
</dbReference>
<feature type="binding site" evidence="10">
    <location>
        <position position="54"/>
    </location>
    <ligand>
        <name>[4Fe-4S] cluster</name>
        <dbReference type="ChEBI" id="CHEBI:49883"/>
    </ligand>
</feature>
<dbReference type="GO" id="GO:0016020">
    <property type="term" value="C:membrane"/>
    <property type="evidence" value="ECO:0007669"/>
    <property type="project" value="TreeGrafter"/>
</dbReference>
<comment type="caution">
    <text evidence="13">The sequence shown here is derived from an EMBL/GenBank/DDBJ whole genome shotgun (WGS) entry which is preliminary data.</text>
</comment>
<dbReference type="GO" id="GO:0005506">
    <property type="term" value="F:iron ion binding"/>
    <property type="evidence" value="ECO:0007669"/>
    <property type="project" value="UniProtKB-UniRule"/>
</dbReference>
<comment type="PTM">
    <text evidence="10">Predicted to be exported by the Tat system. The position of the signal peptide cleavage has not been experimentally proven.</text>
</comment>
<proteinExistence type="inferred from homology"/>
<sequence length="851" mass="94447">MDISRRGFVKATAVALASAAAAGTMSSLVGCADGGQKGASSGEGQKFTSVCRFCGCGCGVICEVKDNKLVSVTGDPDNQSNKGLNCVKGYYLAKILYGDDRLTVPLIRDDKSTKGTDEGLREATWDEALELVAGKLKDTWKKDKSRLAFWGSGQQPITEGYATAKFWKAGLLSNNIDPNARLCMASAVVGFMNVFQTDEPAGSYSDLDEADVFVTWGANMAEAHPMLYSRLTARKISGTNVKHYDLTTLKTRTSASADKVMVFKPNTDLAIANCIANYLVQNKKYDAAFVNDHLQFKQGTENIGNATDDGYDASDIGKSVDKVEPITFEEYAARLEPYTFEHTAQLSGVAIEDLKELAEVFADPNKKVMSLWTMGVNQHNRGTWMNHNIYNVHLLSGKIAQPGNGPFSLTGQPTACGTAREVGTFSHRLPADLLVANAQHRRYTEVIWNLPEGYLDEIQKPGFHTVKIFREMSKGNMDFLWSAHNNWAVSMPNLTRFLGKGDKTGVMDTFVVVNEVYPTLSTKYADVVFPVAMWVEREGQFGNAERRTAVFEKAVDPPGEAKWDLWVIMEVARRVLDGEKIDGQDAFDRLFGAIYDKNAADFKGDSRETNRTIWEEYRIFSNPSLNDKAKAINDDADGKFEAKLKMENKQLAPYDEYLAHHGLTWPVREVNGTWMPTKWRFSTGKQEDGFDEIGVAQYGKEGLAGGVSFYKSAKMKPSVVFRPYEPPAEEPDKEYPFVFCTGRLLEHWHTGSMTRRVPELDRALPEALLNMSPEDCAKMDIKDGDMVKVKSRFGEFDIKVSTAGRTEPPAGTVFAPFFAEETLINLAVQDTYCPLSKEPDYKKTCVSITKI</sequence>
<evidence type="ECO:0000256" key="7">
    <source>
        <dbReference type="ARBA" id="ARBA00023002"/>
    </source>
</evidence>
<evidence type="ECO:0000256" key="5">
    <source>
        <dbReference type="ARBA" id="ARBA00022729"/>
    </source>
</evidence>
<keyword evidence="5 10" id="KW-0732">Signal</keyword>
<comment type="cofactor">
    <cofactor evidence="10">
        <name>[4Fe-4S] cluster</name>
        <dbReference type="ChEBI" id="CHEBI:49883"/>
    </cofactor>
    <text evidence="10">Binds 1 [4Fe-4S] cluster.</text>
</comment>
<dbReference type="Gene3D" id="2.40.40.20">
    <property type="match status" value="1"/>
</dbReference>
<dbReference type="RefSeq" id="WP_123191542.1">
    <property type="nucleotide sequence ID" value="NZ_QICD01000003.1"/>
</dbReference>
<feature type="binding site" evidence="10">
    <location>
        <position position="378"/>
    </location>
    <ligand>
        <name>Mo-bis(molybdopterin guanine dinucleotide)</name>
        <dbReference type="ChEBI" id="CHEBI:60539"/>
    </ligand>
</feature>
<dbReference type="PROSITE" id="PS51318">
    <property type="entry name" value="TAT"/>
    <property type="match status" value="1"/>
</dbReference>
<evidence type="ECO:0000256" key="9">
    <source>
        <dbReference type="ARBA" id="ARBA00023014"/>
    </source>
</evidence>
<dbReference type="SMART" id="SM00926">
    <property type="entry name" value="Molybdop_Fe4S4"/>
    <property type="match status" value="1"/>
</dbReference>
<reference evidence="14" key="1">
    <citation type="submission" date="2018-05" db="EMBL/GenBank/DDBJ databases">
        <title>Genome Sequencing of selected type strains of the family Eggerthellaceae.</title>
        <authorList>
            <person name="Danylec N."/>
            <person name="Stoll D.A."/>
            <person name="Doetsch A."/>
            <person name="Huch M."/>
        </authorList>
    </citation>
    <scope>NUCLEOTIDE SEQUENCE [LARGE SCALE GENOMIC DNA]</scope>
    <source>
        <strain evidence="14">DSM 16106</strain>
    </source>
</reference>
<dbReference type="Proteomes" id="UP000278632">
    <property type="component" value="Unassembled WGS sequence"/>
</dbReference>
<feature type="binding site" evidence="10">
    <location>
        <position position="88"/>
    </location>
    <ligand>
        <name>Mo-bis(molybdopterin guanine dinucleotide)</name>
        <dbReference type="ChEBI" id="CHEBI:60539"/>
    </ligand>
</feature>
<comment type="cofactor">
    <cofactor evidence="10">
        <name>Mo-bis(molybdopterin guanine dinucleotide)</name>
        <dbReference type="ChEBI" id="CHEBI:60539"/>
    </cofactor>
    <text evidence="10">Binds 1 molybdenum-bis(molybdopterin guanine dinucleotide) (Mo-bis-MGD) cofactor per subunit.</text>
</comment>
<dbReference type="GO" id="GO:0009055">
    <property type="term" value="F:electron transfer activity"/>
    <property type="evidence" value="ECO:0007669"/>
    <property type="project" value="UniProtKB-UniRule"/>
</dbReference>
<feature type="binding site" evidence="10">
    <location>
        <position position="842"/>
    </location>
    <ligand>
        <name>Mo-bis(molybdopterin guanine dinucleotide)</name>
        <dbReference type="ChEBI" id="CHEBI:60539"/>
    </ligand>
</feature>
<evidence type="ECO:0000256" key="8">
    <source>
        <dbReference type="ARBA" id="ARBA00023004"/>
    </source>
</evidence>
<dbReference type="Gene3D" id="3.30.200.210">
    <property type="match status" value="1"/>
</dbReference>
<dbReference type="InterPro" id="IPR050123">
    <property type="entry name" value="Prok_molybdopt-oxidoreductase"/>
</dbReference>
<feature type="signal peptide" evidence="11">
    <location>
        <begin position="1"/>
        <end position="22"/>
    </location>
</feature>
<feature type="binding site" evidence="10">
    <location>
        <position position="51"/>
    </location>
    <ligand>
        <name>[4Fe-4S] cluster</name>
        <dbReference type="ChEBI" id="CHEBI:49883"/>
    </ligand>
</feature>
<dbReference type="CDD" id="cd00508">
    <property type="entry name" value="MopB_CT_Fdh-Nap-like"/>
    <property type="match status" value="1"/>
</dbReference>
<feature type="binding site" evidence="10">
    <location>
        <position position="817"/>
    </location>
    <ligand>
        <name>substrate</name>
    </ligand>
</feature>
<keyword evidence="9 10" id="KW-0411">Iron-sulfur</keyword>
<feature type="domain" description="4Fe-4S Mo/W bis-MGD-type" evidence="12">
    <location>
        <begin position="44"/>
        <end position="100"/>
    </location>
</feature>
<dbReference type="EC" id="1.9.6.1" evidence="10"/>